<dbReference type="GO" id="GO:0004830">
    <property type="term" value="F:tryptophan-tRNA ligase activity"/>
    <property type="evidence" value="ECO:0007669"/>
    <property type="project" value="UniProtKB-EC"/>
</dbReference>
<dbReference type="SUPFAM" id="SSF52374">
    <property type="entry name" value="Nucleotidylyl transferase"/>
    <property type="match status" value="1"/>
</dbReference>
<gene>
    <name evidence="9" type="ORF">ABUS76_00915</name>
</gene>
<dbReference type="AlphaFoldDB" id="A0AAU7ZYH9"/>
<dbReference type="InterPro" id="IPR014729">
    <property type="entry name" value="Rossmann-like_a/b/a_fold"/>
</dbReference>
<dbReference type="PANTHER" id="PTHR43766:SF1">
    <property type="entry name" value="TRYPTOPHAN--TRNA LIGASE, MITOCHONDRIAL"/>
    <property type="match status" value="1"/>
</dbReference>
<keyword evidence="7 8" id="KW-0030">Aminoacyl-tRNA synthetase</keyword>
<dbReference type="PRINTS" id="PR01039">
    <property type="entry name" value="TRNASYNTHTRP"/>
</dbReference>
<evidence type="ECO:0000313" key="9">
    <source>
        <dbReference type="EMBL" id="XCC45304.1"/>
    </source>
</evidence>
<dbReference type="PANTHER" id="PTHR43766">
    <property type="entry name" value="TRYPTOPHAN--TRNA LIGASE, MITOCHONDRIAL"/>
    <property type="match status" value="1"/>
</dbReference>
<organism evidence="9">
    <name type="scientific">Candidatus Shikimatogenerans sp. Ttur</name>
    <dbReference type="NCBI Taxonomy" id="3158569"/>
    <lineage>
        <taxon>Bacteria</taxon>
        <taxon>Pseudomonadati</taxon>
        <taxon>Bacteroidota</taxon>
        <taxon>Flavobacteriia</taxon>
        <taxon>Flavobacteriales</taxon>
        <taxon>Candidatus Shikimatogenerans</taxon>
    </lineage>
</organism>
<dbReference type="GO" id="GO:0005524">
    <property type="term" value="F:ATP binding"/>
    <property type="evidence" value="ECO:0007669"/>
    <property type="project" value="UniProtKB-KW"/>
</dbReference>
<evidence type="ECO:0000256" key="1">
    <source>
        <dbReference type="ARBA" id="ARBA00005594"/>
    </source>
</evidence>
<evidence type="ECO:0000256" key="6">
    <source>
        <dbReference type="ARBA" id="ARBA00022917"/>
    </source>
</evidence>
<dbReference type="InterPro" id="IPR002305">
    <property type="entry name" value="aa-tRNA-synth_Ic"/>
</dbReference>
<dbReference type="InterPro" id="IPR002306">
    <property type="entry name" value="Trp-tRNA-ligase"/>
</dbReference>
<evidence type="ECO:0000256" key="5">
    <source>
        <dbReference type="ARBA" id="ARBA00022840"/>
    </source>
</evidence>
<keyword evidence="4 8" id="KW-0547">Nucleotide-binding</keyword>
<accession>A0AAU7ZYH9</accession>
<dbReference type="Gene3D" id="3.40.50.620">
    <property type="entry name" value="HUPs"/>
    <property type="match status" value="1"/>
</dbReference>
<evidence type="ECO:0000256" key="7">
    <source>
        <dbReference type="ARBA" id="ARBA00023146"/>
    </source>
</evidence>
<dbReference type="InterPro" id="IPR050203">
    <property type="entry name" value="Trp-tRNA_synthetase"/>
</dbReference>
<dbReference type="EMBL" id="CP158689">
    <property type="protein sequence ID" value="XCC45304.1"/>
    <property type="molecule type" value="Genomic_DNA"/>
</dbReference>
<dbReference type="Gene3D" id="1.10.240.10">
    <property type="entry name" value="Tyrosyl-Transfer RNA Synthetase"/>
    <property type="match status" value="1"/>
</dbReference>
<dbReference type="GO" id="GO:0006436">
    <property type="term" value="P:tryptophanyl-tRNA aminoacylation"/>
    <property type="evidence" value="ECO:0007669"/>
    <property type="project" value="InterPro"/>
</dbReference>
<sequence>MDVILLGIKNNNFIHLGHLLGVILPSIKLIKKSKKYLLFILIANLHSLSSSYKNNNQYIYKIISVILSFNINFKKILIYKQSDIIEILEIFWYFNCIYSLKRLKLLHTFKKYKFNMNISSFIYPILMSVDIIIVNAKYVFIGKDQIQHIEICNILINKINIFNKYNKYIFNNVKYIISKKYNKILGNNFKKMSKSYSNNSCNIFEKKKIKNFLFKIKTSNLSIQSINIKKNYLFILYKYFFKKKDIIYFLNKCKNNKYNFYKAKLDLYNKILNKYKKNIKKYIFFLNNKFILKNILLKSKYIIKKIIKKYINIIKNKLYNYII</sequence>
<evidence type="ECO:0000256" key="4">
    <source>
        <dbReference type="ARBA" id="ARBA00022741"/>
    </source>
</evidence>
<evidence type="ECO:0000256" key="3">
    <source>
        <dbReference type="ARBA" id="ARBA00022598"/>
    </source>
</evidence>
<reference evidence="9" key="1">
    <citation type="submission" date="2024-06" db="EMBL/GenBank/DDBJ databases">
        <title>Diversity, functionality, and evolutionary history of bacterial symbionts in false click beetles (Coleoptera, Throscidae).</title>
        <authorList>
            <person name="Wierz J.C."/>
            <person name="Malm H."/>
            <person name="Kaltenpoth M."/>
            <person name="Engl T."/>
        </authorList>
    </citation>
    <scope>NUCLEOTIDE SEQUENCE</scope>
    <source>
        <strain evidence="9">Ttur</strain>
    </source>
</reference>
<protein>
    <recommendedName>
        <fullName evidence="2">tryptophan--tRNA ligase</fullName>
        <ecNumber evidence="2">6.1.1.2</ecNumber>
    </recommendedName>
</protein>
<keyword evidence="3 8" id="KW-0436">Ligase</keyword>
<proteinExistence type="inferred from homology"/>
<comment type="similarity">
    <text evidence="1 8">Belongs to the class-I aminoacyl-tRNA synthetase family.</text>
</comment>
<keyword evidence="5 8" id="KW-0067">ATP-binding</keyword>
<keyword evidence="6 8" id="KW-0648">Protein biosynthesis</keyword>
<evidence type="ECO:0000256" key="2">
    <source>
        <dbReference type="ARBA" id="ARBA00013161"/>
    </source>
</evidence>
<dbReference type="Pfam" id="PF00579">
    <property type="entry name" value="tRNA-synt_1b"/>
    <property type="match status" value="1"/>
</dbReference>
<evidence type="ECO:0000256" key="8">
    <source>
        <dbReference type="RuleBase" id="RU363036"/>
    </source>
</evidence>
<name>A0AAU7ZYH9_9FLAO</name>
<dbReference type="EC" id="6.1.1.2" evidence="2"/>